<dbReference type="Pfam" id="PF00905">
    <property type="entry name" value="Transpeptidase"/>
    <property type="match status" value="1"/>
</dbReference>
<dbReference type="Pfam" id="PF03717">
    <property type="entry name" value="PBP_dimer"/>
    <property type="match status" value="1"/>
</dbReference>
<evidence type="ECO:0000256" key="2">
    <source>
        <dbReference type="ARBA" id="ARBA00007171"/>
    </source>
</evidence>
<evidence type="ECO:0000313" key="7">
    <source>
        <dbReference type="Proteomes" id="UP000070505"/>
    </source>
</evidence>
<dbReference type="Gene3D" id="3.40.710.10">
    <property type="entry name" value="DD-peptidase/beta-lactamase superfamily"/>
    <property type="match status" value="1"/>
</dbReference>
<comment type="similarity">
    <text evidence="2">Belongs to the transpeptidase family.</text>
</comment>
<comment type="subcellular location">
    <subcellularLocation>
        <location evidence="1">Membrane</location>
    </subcellularLocation>
</comment>
<evidence type="ECO:0000256" key="1">
    <source>
        <dbReference type="ARBA" id="ARBA00004370"/>
    </source>
</evidence>
<name>A0A135ZBP5_GARVA</name>
<sequence>MFNAIKRFISQYSVFTRKCMTIVFLFMFLATVAIVKLSSAQIINSRQTAEAAQLERSRVRKIVARRGRILDANGTVLAQSIERYNIIGDPLNAQTFIPTACSAKTKNNCHSINGKPVEATGALAVARLLAPVLHMTSMEIGGKLATSGRYTVIKRDVSPEEKQKIDKLNLSGCIYAEKSSKRVYSSGNILGSFIGAVVDAGETDSKVAKGRKGDVGISGIELSEDKQLTGVDGYQRYQGNGTGSQRIPGTVLETKPAVNGNDVKLTIDSDVDWYVKKALMDGKNTYKAEWGIAVVQDIHTGQILAIEDTDTIDAGSVEAKRNISRAVSQVFEPGSVGKALSMAGMLQSGAHKLTDQFAVPGSINKNGQVFHDAHSHGVERLTLAGILRKSSNVGMILAGEKYPNNKRYEFLSKFGIGQYTGLDLQGESKGILSSPQSWDGRKQYTVLFGQGYATNALQITNAIATIANKGVKLKQSVIKSVIDPSGRVSENKRPEATRVLDENVASQMMDAMESTAESYKKFLRIDGYRIAAKSGTAQVAGSTGKSLTSIIADCAAVMPADNPKFAITVVLRNPRGTYGVVTAAPIVKTIGEFLMQKYDIPLSAPRGNATAVEW</sequence>
<dbReference type="EMBL" id="LSRC01000004">
    <property type="protein sequence ID" value="KXI19114.1"/>
    <property type="molecule type" value="Genomic_DNA"/>
</dbReference>
<dbReference type="InterPro" id="IPR001460">
    <property type="entry name" value="PCN-bd_Tpept"/>
</dbReference>
<evidence type="ECO:0000259" key="4">
    <source>
        <dbReference type="Pfam" id="PF00905"/>
    </source>
</evidence>
<dbReference type="GO" id="GO:0008658">
    <property type="term" value="F:penicillin binding"/>
    <property type="evidence" value="ECO:0007669"/>
    <property type="project" value="InterPro"/>
</dbReference>
<dbReference type="AlphaFoldDB" id="A0A135ZBP5"/>
<dbReference type="PANTHER" id="PTHR30627">
    <property type="entry name" value="PEPTIDOGLYCAN D,D-TRANSPEPTIDASE"/>
    <property type="match status" value="1"/>
</dbReference>
<accession>A0A135ZBP5</accession>
<dbReference type="InterPro" id="IPR036138">
    <property type="entry name" value="PBP_dimer_sf"/>
</dbReference>
<dbReference type="GO" id="GO:0071555">
    <property type="term" value="P:cell wall organization"/>
    <property type="evidence" value="ECO:0007669"/>
    <property type="project" value="TreeGrafter"/>
</dbReference>
<dbReference type="Gene3D" id="3.30.450.330">
    <property type="match status" value="1"/>
</dbReference>
<protein>
    <submittedName>
        <fullName evidence="6">Penicillin-binding protein, transpeptidase domain protein</fullName>
    </submittedName>
</protein>
<dbReference type="PATRIC" id="fig|2702.101.peg.104"/>
<keyword evidence="3" id="KW-0472">Membrane</keyword>
<reference evidence="6 7" key="1">
    <citation type="submission" date="2016-02" db="EMBL/GenBank/DDBJ databases">
        <authorList>
            <person name="Wen L."/>
            <person name="He K."/>
            <person name="Yang H."/>
        </authorList>
    </citation>
    <scope>NUCLEOTIDE SEQUENCE [LARGE SCALE GENOMIC DNA]</scope>
    <source>
        <strain evidence="6 7">CMW7778B</strain>
    </source>
</reference>
<dbReference type="Proteomes" id="UP000070505">
    <property type="component" value="Unassembled WGS sequence"/>
</dbReference>
<proteinExistence type="inferred from homology"/>
<dbReference type="GO" id="GO:0005886">
    <property type="term" value="C:plasma membrane"/>
    <property type="evidence" value="ECO:0007669"/>
    <property type="project" value="TreeGrafter"/>
</dbReference>
<evidence type="ECO:0000256" key="3">
    <source>
        <dbReference type="ARBA" id="ARBA00023136"/>
    </source>
</evidence>
<dbReference type="Gene3D" id="3.90.1310.10">
    <property type="entry name" value="Penicillin-binding protein 2a (Domain 2)"/>
    <property type="match status" value="1"/>
</dbReference>
<evidence type="ECO:0000313" key="6">
    <source>
        <dbReference type="EMBL" id="KXI19114.1"/>
    </source>
</evidence>
<dbReference type="SUPFAM" id="SSF56601">
    <property type="entry name" value="beta-lactamase/transpeptidase-like"/>
    <property type="match status" value="1"/>
</dbReference>
<dbReference type="InterPro" id="IPR012338">
    <property type="entry name" value="Beta-lactam/transpept-like"/>
</dbReference>
<dbReference type="InterPro" id="IPR005311">
    <property type="entry name" value="PBP_dimer"/>
</dbReference>
<comment type="caution">
    <text evidence="6">The sequence shown here is derived from an EMBL/GenBank/DDBJ whole genome shotgun (WGS) entry which is preliminary data.</text>
</comment>
<gene>
    <name evidence="6" type="ORF">HMPREF3230_00105</name>
</gene>
<dbReference type="RefSeq" id="WP_075523045.1">
    <property type="nucleotide sequence ID" value="NZ_KQ961850.1"/>
</dbReference>
<dbReference type="InterPro" id="IPR050515">
    <property type="entry name" value="Beta-lactam/transpept"/>
</dbReference>
<organism evidence="6 7">
    <name type="scientific">Gardnerella vaginalis</name>
    <dbReference type="NCBI Taxonomy" id="2702"/>
    <lineage>
        <taxon>Bacteria</taxon>
        <taxon>Bacillati</taxon>
        <taxon>Actinomycetota</taxon>
        <taxon>Actinomycetes</taxon>
        <taxon>Bifidobacteriales</taxon>
        <taxon>Bifidobacteriaceae</taxon>
        <taxon>Gardnerella</taxon>
    </lineage>
</organism>
<feature type="domain" description="Penicillin-binding protein dimerisation" evidence="5">
    <location>
        <begin position="62"/>
        <end position="244"/>
    </location>
</feature>
<dbReference type="SUPFAM" id="SSF56519">
    <property type="entry name" value="Penicillin binding protein dimerisation domain"/>
    <property type="match status" value="1"/>
</dbReference>
<dbReference type="PANTHER" id="PTHR30627:SF1">
    <property type="entry name" value="PEPTIDOGLYCAN D,D-TRANSPEPTIDASE FTSI"/>
    <property type="match status" value="1"/>
</dbReference>
<evidence type="ECO:0000259" key="5">
    <source>
        <dbReference type="Pfam" id="PF03717"/>
    </source>
</evidence>
<feature type="domain" description="Penicillin-binding protein transpeptidase" evidence="4">
    <location>
        <begin position="291"/>
        <end position="590"/>
    </location>
</feature>